<organism evidence="8 9">
    <name type="scientific">Clytia hemisphaerica</name>
    <dbReference type="NCBI Taxonomy" id="252671"/>
    <lineage>
        <taxon>Eukaryota</taxon>
        <taxon>Metazoa</taxon>
        <taxon>Cnidaria</taxon>
        <taxon>Hydrozoa</taxon>
        <taxon>Hydroidolina</taxon>
        <taxon>Leptothecata</taxon>
        <taxon>Obeliida</taxon>
        <taxon>Clytiidae</taxon>
        <taxon>Clytia</taxon>
    </lineage>
</organism>
<evidence type="ECO:0000313" key="9">
    <source>
        <dbReference type="Proteomes" id="UP000594262"/>
    </source>
</evidence>
<evidence type="ECO:0000313" key="8">
    <source>
        <dbReference type="EnsemblMetazoa" id="CLYHEMP002186.1"/>
    </source>
</evidence>
<feature type="compositionally biased region" description="Polar residues" evidence="6">
    <location>
        <begin position="101"/>
        <end position="114"/>
    </location>
</feature>
<dbReference type="SUPFAM" id="SSF82927">
    <property type="entry name" value="Cysteine-rich DNA binding domain, (DM domain)"/>
    <property type="match status" value="1"/>
</dbReference>
<accession>A0A7M5V484</accession>
<dbReference type="Pfam" id="PF00751">
    <property type="entry name" value="DM"/>
    <property type="match status" value="1"/>
</dbReference>
<dbReference type="OrthoDB" id="6162476at2759"/>
<dbReference type="InterPro" id="IPR001275">
    <property type="entry name" value="DM_DNA-bd"/>
</dbReference>
<keyword evidence="3 5" id="KW-0238">DNA-binding</keyword>
<proteinExistence type="predicted"/>
<dbReference type="InterPro" id="IPR036407">
    <property type="entry name" value="DM_DNA-bd_sf"/>
</dbReference>
<dbReference type="GO" id="GO:0046872">
    <property type="term" value="F:metal ion binding"/>
    <property type="evidence" value="ECO:0007669"/>
    <property type="project" value="UniProtKB-KW"/>
</dbReference>
<dbReference type="GeneID" id="136803426"/>
<dbReference type="Gene3D" id="4.10.1040.10">
    <property type="entry name" value="DM DNA-binding domain"/>
    <property type="match status" value="1"/>
</dbReference>
<dbReference type="PROSITE" id="PS50809">
    <property type="entry name" value="DM_2"/>
    <property type="match status" value="1"/>
</dbReference>
<feature type="compositionally biased region" description="Low complexity" evidence="6">
    <location>
        <begin position="154"/>
        <end position="172"/>
    </location>
</feature>
<protein>
    <recommendedName>
        <fullName evidence="7">DM domain-containing protein</fullName>
    </recommendedName>
</protein>
<dbReference type="Proteomes" id="UP000594262">
    <property type="component" value="Unplaced"/>
</dbReference>
<dbReference type="SMART" id="SM00301">
    <property type="entry name" value="DM"/>
    <property type="match status" value="1"/>
</dbReference>
<dbReference type="GO" id="GO:0000981">
    <property type="term" value="F:DNA-binding transcription factor activity, RNA polymerase II-specific"/>
    <property type="evidence" value="ECO:0007669"/>
    <property type="project" value="TreeGrafter"/>
</dbReference>
<dbReference type="GO" id="GO:0005634">
    <property type="term" value="C:nucleus"/>
    <property type="evidence" value="ECO:0007669"/>
    <property type="project" value="UniProtKB-SubCell"/>
</dbReference>
<evidence type="ECO:0000256" key="3">
    <source>
        <dbReference type="ARBA" id="ARBA00023125"/>
    </source>
</evidence>
<evidence type="ECO:0000256" key="6">
    <source>
        <dbReference type="SAM" id="MobiDB-lite"/>
    </source>
</evidence>
<dbReference type="GO" id="GO:0007548">
    <property type="term" value="P:sex differentiation"/>
    <property type="evidence" value="ECO:0007669"/>
    <property type="project" value="TreeGrafter"/>
</dbReference>
<reference evidence="8" key="1">
    <citation type="submission" date="2021-01" db="UniProtKB">
        <authorList>
            <consortium name="EnsemblMetazoa"/>
        </authorList>
    </citation>
    <scope>IDENTIFICATION</scope>
</reference>
<feature type="DNA-binding region" description="DM" evidence="5">
    <location>
        <begin position="45"/>
        <end position="92"/>
    </location>
</feature>
<keyword evidence="2 5" id="KW-0862">Zinc</keyword>
<evidence type="ECO:0000256" key="2">
    <source>
        <dbReference type="ARBA" id="ARBA00022833"/>
    </source>
</evidence>
<dbReference type="RefSeq" id="XP_066916246.1">
    <property type="nucleotide sequence ID" value="XM_067060145.1"/>
</dbReference>
<evidence type="ECO:0000259" key="7">
    <source>
        <dbReference type="PROSITE" id="PS50809"/>
    </source>
</evidence>
<dbReference type="GO" id="GO:0000978">
    <property type="term" value="F:RNA polymerase II cis-regulatory region sequence-specific DNA binding"/>
    <property type="evidence" value="ECO:0007669"/>
    <property type="project" value="TreeGrafter"/>
</dbReference>
<evidence type="ECO:0000256" key="1">
    <source>
        <dbReference type="ARBA" id="ARBA00022723"/>
    </source>
</evidence>
<dbReference type="EnsemblMetazoa" id="CLYHEMT002186.1">
    <property type="protein sequence ID" value="CLYHEMP002186.1"/>
    <property type="gene ID" value="CLYHEMG002186"/>
</dbReference>
<evidence type="ECO:0000256" key="5">
    <source>
        <dbReference type="PROSITE-ProRule" id="PRU00070"/>
    </source>
</evidence>
<feature type="domain" description="DM" evidence="7">
    <location>
        <begin position="45"/>
        <end position="92"/>
    </location>
</feature>
<dbReference type="FunFam" id="4.10.1040.10:FF:000001">
    <property type="entry name" value="doublesex- and mab-3-related transcription factor 1"/>
    <property type="match status" value="1"/>
</dbReference>
<feature type="region of interest" description="Disordered" evidence="6">
    <location>
        <begin position="94"/>
        <end position="121"/>
    </location>
</feature>
<keyword evidence="1 5" id="KW-0479">Metal-binding</keyword>
<name>A0A7M5V484_9CNID</name>
<keyword evidence="4 5" id="KW-0539">Nucleus</keyword>
<dbReference type="PANTHER" id="PTHR12322">
    <property type="entry name" value="DOUBLESEX AND MAB-3 RELATED TRANSCRIPTION FACTOR DMRT"/>
    <property type="match status" value="1"/>
</dbReference>
<feature type="region of interest" description="Disordered" evidence="6">
    <location>
        <begin position="142"/>
        <end position="183"/>
    </location>
</feature>
<dbReference type="PANTHER" id="PTHR12322:SF53">
    <property type="entry name" value="DOUBLESEX-MAB RELATED 11E"/>
    <property type="match status" value="1"/>
</dbReference>
<keyword evidence="9" id="KW-1185">Reference proteome</keyword>
<comment type="subcellular location">
    <subcellularLocation>
        <location evidence="5">Nucleus</location>
    </subcellularLocation>
</comment>
<dbReference type="PROSITE" id="PS40000">
    <property type="entry name" value="DM_1"/>
    <property type="match status" value="1"/>
</dbReference>
<dbReference type="AlphaFoldDB" id="A0A7M5V484"/>
<sequence length="361" mass="40690">MEKSVATLLTFVNNQSENLLNKKDMVIQTVEHLSSSNINNRAPKCARCRNHGIVNSLKGHKHFCQWKNCTCARCQVVVERQRITASRVASLRQQRKIVGGTESSTSNKTRNEYASSDDERSPRTLINLNNVKYLGEFQRQRFVDSDDESERSARSTGTPASISPPISPPLSVRSDDIDVRSRSRTAIRKPASFCKDPECNECLKISEFMFKTSMSKLRQEFPRFPTREIEIVLQQSKGDFLAAAQCLRNRELAQQRVVPIYRGFTVSPPSCDCTECKEAIKINRKRHVESPISRPSPGPIQYSPLSKRRRQVLENALSISKRGASPPSLIKYCADCSSSVPLEDRFCGKCGSNQTTSQKKL</sequence>
<evidence type="ECO:0000256" key="4">
    <source>
        <dbReference type="ARBA" id="ARBA00023242"/>
    </source>
</evidence>
<dbReference type="InterPro" id="IPR026607">
    <property type="entry name" value="DMRT"/>
</dbReference>